<evidence type="ECO:0000313" key="2">
    <source>
        <dbReference type="Proteomes" id="UP000249720"/>
    </source>
</evidence>
<dbReference type="Proteomes" id="UP000249720">
    <property type="component" value="Unassembled WGS sequence"/>
</dbReference>
<organism evidence="1 2">
    <name type="scientific">Hydrotalea sandarakina</name>
    <dbReference type="NCBI Taxonomy" id="1004304"/>
    <lineage>
        <taxon>Bacteria</taxon>
        <taxon>Pseudomonadati</taxon>
        <taxon>Bacteroidota</taxon>
        <taxon>Chitinophagia</taxon>
        <taxon>Chitinophagales</taxon>
        <taxon>Chitinophagaceae</taxon>
        <taxon>Hydrotalea</taxon>
    </lineage>
</organism>
<evidence type="ECO:0000313" key="1">
    <source>
        <dbReference type="EMBL" id="PZX65675.1"/>
    </source>
</evidence>
<protein>
    <submittedName>
        <fullName evidence="1">Uncharacterized protein</fullName>
    </submittedName>
</protein>
<dbReference type="AlphaFoldDB" id="A0A2W7SRM6"/>
<name>A0A2W7SRM6_9BACT</name>
<keyword evidence="2" id="KW-1185">Reference proteome</keyword>
<accession>A0A2W7SRM6</accession>
<dbReference type="EMBL" id="QKZV01000001">
    <property type="protein sequence ID" value="PZX65675.1"/>
    <property type="molecule type" value="Genomic_DNA"/>
</dbReference>
<gene>
    <name evidence="1" type="ORF">LX80_00165</name>
</gene>
<comment type="caution">
    <text evidence="1">The sequence shown here is derived from an EMBL/GenBank/DDBJ whole genome shotgun (WGS) entry which is preliminary data.</text>
</comment>
<proteinExistence type="predicted"/>
<reference evidence="1 2" key="1">
    <citation type="submission" date="2018-06" db="EMBL/GenBank/DDBJ databases">
        <title>Genomic Encyclopedia of Archaeal and Bacterial Type Strains, Phase II (KMG-II): from individual species to whole genera.</title>
        <authorList>
            <person name="Goeker M."/>
        </authorList>
    </citation>
    <scope>NUCLEOTIDE SEQUENCE [LARGE SCALE GENOMIC DNA]</scope>
    <source>
        <strain evidence="1 2">DSM 23241</strain>
    </source>
</reference>
<sequence>MGKGTKMPGLNLKAFNVTNTDIRASPYFTYKPFMLINYYVKINFILCLSN</sequence>